<gene>
    <name evidence="3" type="ORF">Tci_623553</name>
</gene>
<accession>A0A699JSS7</accession>
<sequence>ESTRRNVPVETTNSLALVSCDGLGGYDWSDQAKDGPNDALMAYSTSSSDFEVPTDSNCSKTCLETVKLFKYQNVQLLKDLKKSEIMVLGYKSEEFTSEPAVETLNAKTSEDVPKVVKNDNGAPIIKDWESDDEDESVPQPKMEKKIVKPSIAKVEFVKPKQQSQNARKNVKKCFDHLQKECNYHQRRFQNQKMVKPVWNYNQRVNHKNFAKNTHPFPKRNIVPRAILMKSGIKSINAARQNFSKAAVTVNTARPANTAHPKTTMNAVKTRLKAVLNVVKGNEVYAVKASACWVWKPKTKGNPQVDLQEKGVIDSGCSRHMTGNVSYLTDYEEINRGYVAFGGNPK</sequence>
<proteinExistence type="predicted"/>
<dbReference type="AlphaFoldDB" id="A0A699JSS7"/>
<evidence type="ECO:0000313" key="3">
    <source>
        <dbReference type="EMBL" id="GFA51581.1"/>
    </source>
</evidence>
<dbReference type="EMBL" id="BKCJ010437677">
    <property type="protein sequence ID" value="GFA51581.1"/>
    <property type="molecule type" value="Genomic_DNA"/>
</dbReference>
<evidence type="ECO:0000256" key="1">
    <source>
        <dbReference type="SAM" id="MobiDB-lite"/>
    </source>
</evidence>
<feature type="domain" description="Retrovirus-related Pol polyprotein from transposon TNT 1-94-like beta-barrel" evidence="2">
    <location>
        <begin position="311"/>
        <end position="343"/>
    </location>
</feature>
<comment type="caution">
    <text evidence="3">The sequence shown here is derived from an EMBL/GenBank/DDBJ whole genome shotgun (WGS) entry which is preliminary data.</text>
</comment>
<name>A0A699JSS7_TANCI</name>
<dbReference type="InterPro" id="IPR054722">
    <property type="entry name" value="PolX-like_BBD"/>
</dbReference>
<feature type="non-terminal residue" evidence="3">
    <location>
        <position position="1"/>
    </location>
</feature>
<dbReference type="Pfam" id="PF22936">
    <property type="entry name" value="Pol_BBD"/>
    <property type="match status" value="1"/>
</dbReference>
<feature type="region of interest" description="Disordered" evidence="1">
    <location>
        <begin position="123"/>
        <end position="144"/>
    </location>
</feature>
<protein>
    <recommendedName>
        <fullName evidence="2">Retrovirus-related Pol polyprotein from transposon TNT 1-94-like beta-barrel domain-containing protein</fullName>
    </recommendedName>
</protein>
<organism evidence="3">
    <name type="scientific">Tanacetum cinerariifolium</name>
    <name type="common">Dalmatian daisy</name>
    <name type="synonym">Chrysanthemum cinerariifolium</name>
    <dbReference type="NCBI Taxonomy" id="118510"/>
    <lineage>
        <taxon>Eukaryota</taxon>
        <taxon>Viridiplantae</taxon>
        <taxon>Streptophyta</taxon>
        <taxon>Embryophyta</taxon>
        <taxon>Tracheophyta</taxon>
        <taxon>Spermatophyta</taxon>
        <taxon>Magnoliopsida</taxon>
        <taxon>eudicotyledons</taxon>
        <taxon>Gunneridae</taxon>
        <taxon>Pentapetalae</taxon>
        <taxon>asterids</taxon>
        <taxon>campanulids</taxon>
        <taxon>Asterales</taxon>
        <taxon>Asteraceae</taxon>
        <taxon>Asteroideae</taxon>
        <taxon>Anthemideae</taxon>
        <taxon>Anthemidinae</taxon>
        <taxon>Tanacetum</taxon>
    </lineage>
</organism>
<reference evidence="3" key="1">
    <citation type="journal article" date="2019" name="Sci. Rep.">
        <title>Draft genome of Tanacetum cinerariifolium, the natural source of mosquito coil.</title>
        <authorList>
            <person name="Yamashiro T."/>
            <person name="Shiraishi A."/>
            <person name="Satake H."/>
            <person name="Nakayama K."/>
        </authorList>
    </citation>
    <scope>NUCLEOTIDE SEQUENCE</scope>
</reference>
<evidence type="ECO:0000259" key="2">
    <source>
        <dbReference type="Pfam" id="PF22936"/>
    </source>
</evidence>